<dbReference type="SUPFAM" id="SSF53335">
    <property type="entry name" value="S-adenosyl-L-methionine-dependent methyltransferases"/>
    <property type="match status" value="1"/>
</dbReference>
<dbReference type="OMA" id="CMENISG"/>
<dbReference type="AlphaFoldDB" id="I1BU16"/>
<dbReference type="Proteomes" id="UP000009138">
    <property type="component" value="Unassembled WGS sequence"/>
</dbReference>
<dbReference type="STRING" id="246409.I1BU16"/>
<dbReference type="Gene3D" id="3.40.50.150">
    <property type="entry name" value="Vaccinia Virus protein VP39"/>
    <property type="match status" value="2"/>
</dbReference>
<keyword evidence="3" id="KW-1185">Reference proteome</keyword>
<dbReference type="InterPro" id="IPR029063">
    <property type="entry name" value="SAM-dependent_MTases_sf"/>
</dbReference>
<name>I1BU16_RHIO9</name>
<dbReference type="eggNOG" id="ENOG502STPU">
    <property type="taxonomic scope" value="Eukaryota"/>
</dbReference>
<dbReference type="VEuPathDB" id="FungiDB:RO3G_04401"/>
<protein>
    <recommendedName>
        <fullName evidence="1">Methyltransferase type 11 domain-containing protein</fullName>
    </recommendedName>
</protein>
<evidence type="ECO:0000313" key="3">
    <source>
        <dbReference type="Proteomes" id="UP000009138"/>
    </source>
</evidence>
<dbReference type="OrthoDB" id="2013972at2759"/>
<dbReference type="Pfam" id="PF08241">
    <property type="entry name" value="Methyltransf_11"/>
    <property type="match status" value="1"/>
</dbReference>
<proteinExistence type="predicted"/>
<dbReference type="FunCoup" id="I1BU16">
    <property type="interactions" value="3"/>
</dbReference>
<dbReference type="EMBL" id="CH476734">
    <property type="protein sequence ID" value="EIE79696.1"/>
    <property type="molecule type" value="Genomic_DNA"/>
</dbReference>
<feature type="domain" description="Methyltransferase type 11" evidence="1">
    <location>
        <begin position="98"/>
        <end position="142"/>
    </location>
</feature>
<dbReference type="InParanoid" id="I1BU16"/>
<sequence>MAMTQEKTTTVTADTTLVMNHTTINTNREFHSEETSSYWLPKDEEEQQRLTAQHFAFKELYNGNILRSVRENLDFEKGISVLDVGCGSGAWIMLGNVVQGLPYEDSVFDFVHMRFFIFALRKEEWPIAIKELIRVTKSGGMLQLMESMFKVIYSIATSKGQNIKITDELEGLLSANDNVKVVQSDYRHCSLNTGTSTAKKLIWNTMKVMKTALPNIKSIIGLESEEDVLKYINEFNYCLSHTECGFDTCCISVQKM</sequence>
<evidence type="ECO:0000313" key="2">
    <source>
        <dbReference type="EMBL" id="EIE79696.1"/>
    </source>
</evidence>
<gene>
    <name evidence="2" type="ORF">RO3G_04401</name>
</gene>
<evidence type="ECO:0000259" key="1">
    <source>
        <dbReference type="Pfam" id="PF08241"/>
    </source>
</evidence>
<dbReference type="InterPro" id="IPR013216">
    <property type="entry name" value="Methyltransf_11"/>
</dbReference>
<dbReference type="GO" id="GO:0008757">
    <property type="term" value="F:S-adenosylmethionine-dependent methyltransferase activity"/>
    <property type="evidence" value="ECO:0007669"/>
    <property type="project" value="InterPro"/>
</dbReference>
<accession>I1BU16</accession>
<dbReference type="RefSeq" id="XP_067515092.1">
    <property type="nucleotide sequence ID" value="XM_067658991.1"/>
</dbReference>
<reference evidence="2 3" key="1">
    <citation type="journal article" date="2009" name="PLoS Genet.">
        <title>Genomic analysis of the basal lineage fungus Rhizopus oryzae reveals a whole-genome duplication.</title>
        <authorList>
            <person name="Ma L.-J."/>
            <person name="Ibrahim A.S."/>
            <person name="Skory C."/>
            <person name="Grabherr M.G."/>
            <person name="Burger G."/>
            <person name="Butler M."/>
            <person name="Elias M."/>
            <person name="Idnurm A."/>
            <person name="Lang B.F."/>
            <person name="Sone T."/>
            <person name="Abe A."/>
            <person name="Calvo S.E."/>
            <person name="Corrochano L.M."/>
            <person name="Engels R."/>
            <person name="Fu J."/>
            <person name="Hansberg W."/>
            <person name="Kim J.-M."/>
            <person name="Kodira C.D."/>
            <person name="Koehrsen M.J."/>
            <person name="Liu B."/>
            <person name="Miranda-Saavedra D."/>
            <person name="O'Leary S."/>
            <person name="Ortiz-Castellanos L."/>
            <person name="Poulter R."/>
            <person name="Rodriguez-Romero J."/>
            <person name="Ruiz-Herrera J."/>
            <person name="Shen Y.-Q."/>
            <person name="Zeng Q."/>
            <person name="Galagan J."/>
            <person name="Birren B.W."/>
            <person name="Cuomo C.A."/>
            <person name="Wickes B.L."/>
        </authorList>
    </citation>
    <scope>NUCLEOTIDE SEQUENCE [LARGE SCALE GENOMIC DNA]</scope>
    <source>
        <strain evidence="3">RA 99-880 / ATCC MYA-4621 / FGSC 9543 / NRRL 43880</strain>
    </source>
</reference>
<organism evidence="2 3">
    <name type="scientific">Rhizopus delemar (strain RA 99-880 / ATCC MYA-4621 / FGSC 9543 / NRRL 43880)</name>
    <name type="common">Mucormycosis agent</name>
    <name type="synonym">Rhizopus arrhizus var. delemar</name>
    <dbReference type="NCBI Taxonomy" id="246409"/>
    <lineage>
        <taxon>Eukaryota</taxon>
        <taxon>Fungi</taxon>
        <taxon>Fungi incertae sedis</taxon>
        <taxon>Mucoromycota</taxon>
        <taxon>Mucoromycotina</taxon>
        <taxon>Mucoromycetes</taxon>
        <taxon>Mucorales</taxon>
        <taxon>Mucorineae</taxon>
        <taxon>Rhizopodaceae</taxon>
        <taxon>Rhizopus</taxon>
    </lineage>
</organism>
<dbReference type="GeneID" id="93611372"/>